<dbReference type="Gene3D" id="1.20.1640.10">
    <property type="entry name" value="Multidrug efflux transporter AcrB transmembrane domain"/>
    <property type="match status" value="2"/>
</dbReference>
<evidence type="ECO:0000256" key="5">
    <source>
        <dbReference type="ARBA" id="ARBA00023136"/>
    </source>
</evidence>
<evidence type="ECO:0000256" key="3">
    <source>
        <dbReference type="ARBA" id="ARBA00022692"/>
    </source>
</evidence>
<feature type="transmembrane region" description="Helical" evidence="7">
    <location>
        <begin position="736"/>
        <end position="755"/>
    </location>
</feature>
<dbReference type="AlphaFoldDB" id="A0A1V2ZXX5"/>
<evidence type="ECO:0000256" key="7">
    <source>
        <dbReference type="SAM" id="Phobius"/>
    </source>
</evidence>
<dbReference type="InterPro" id="IPR050545">
    <property type="entry name" value="Mycobact_MmpL"/>
</dbReference>
<keyword evidence="10" id="KW-1185">Reference proteome</keyword>
<sequence length="807" mass="85126">MSSLPSRAAVTLWLAGLLIAALVLALRGEMATDLGRFMPDPGAEAGLPLDVDGGPGARQLLLAIEGGDAARRAAASDRLAEALRGDPAVAGIHNGRGAFDPEALEAILDLRYLLSPAVTPERFSRDHLDTAFAERRADLSSAVPAMPRELIPRDPTGELLELGERLRDPFGDATRGQHGVWTDPAGERALLVVRIAPEAAGLEEQTELLQRVDREFTALAADDLNLLQAGPPAIAVESRERIRAEVTAFSLAASLALAVLLLVVFRHPHPVWLAAIPLGSGILAGAAVVTLVFGHLHGIALAFGITVLGVALDYPLHLFAHAGRRAAARVAGELWPALVLGAGSTALVYALMAATSFPGMAQLGLFVLTGILVAAAVTRWVLPALLPRGARERGLPEPRLPLPSLRPRGQRAGLGLLLVAVIAALAVLLSRDPFPWNDQLTALNPVPEEAIALDRELRDALGLPDVRHLVLIRGESADAVLQAAHALDEPLEALRDAGAITGFDHPARILPDIVTQRERQAALPERDTLAEHVERAVRDHGFQAEAFTPFLDDVERSREMDPVTPDSLPDGPLRQALEPLLLAPGEHSAAGHEQAWIGQVLLRGLSDAGAVSQRLDARAPAGGAEIGLVDLRATTEAMVADFRTAALTRLALAALAVTALLWLLTRDPGRSLRIVTAVAAGLLLTTASLLLLGIELTLFHLIALMLVIGLGLDYAVFLGRPGAMEPDEARRTRRSVTLCALSTGLVFALLALSSLPVLRALGLTVALGVVFSYVAALLLARPVNPSPTPEAPGPGPGLLRSRKNPTP</sequence>
<evidence type="ECO:0000256" key="6">
    <source>
        <dbReference type="SAM" id="MobiDB-lite"/>
    </source>
</evidence>
<feature type="transmembrane region" description="Helical" evidence="7">
    <location>
        <begin position="334"/>
        <end position="354"/>
    </location>
</feature>
<dbReference type="OrthoDB" id="9780358at2"/>
<feature type="region of interest" description="Disordered" evidence="6">
    <location>
        <begin position="785"/>
        <end position="807"/>
    </location>
</feature>
<gene>
    <name evidence="9" type="ORF">B1A74_08355</name>
</gene>
<dbReference type="PANTHER" id="PTHR33406">
    <property type="entry name" value="MEMBRANE PROTEIN MJ1562-RELATED"/>
    <property type="match status" value="1"/>
</dbReference>
<feature type="transmembrane region" description="Helical" evidence="7">
    <location>
        <begin position="761"/>
        <end position="780"/>
    </location>
</feature>
<reference evidence="9 10" key="1">
    <citation type="submission" date="2017-02" db="EMBL/GenBank/DDBJ databases">
        <title>Genomic diversity within the haloalkaliphilic genus Thioalkalivibrio.</title>
        <authorList>
            <person name="Ahn A.-C."/>
            <person name="Meier-Kolthoff J."/>
            <person name="Overmars L."/>
            <person name="Richter M."/>
            <person name="Woyke T."/>
            <person name="Sorokin D.Y."/>
            <person name="Muyzer G."/>
        </authorList>
    </citation>
    <scope>NUCLEOTIDE SEQUENCE [LARGE SCALE GENOMIC DNA]</scope>
    <source>
        <strain evidence="9 10">HL17</strain>
    </source>
</reference>
<feature type="transmembrane region" description="Helical" evidence="7">
    <location>
        <begin position="646"/>
        <end position="665"/>
    </location>
</feature>
<feature type="transmembrane region" description="Helical" evidence="7">
    <location>
        <begin position="299"/>
        <end position="322"/>
    </location>
</feature>
<name>A0A1V2ZXX5_9GAMM</name>
<comment type="subcellular location">
    <subcellularLocation>
        <location evidence="1">Cell membrane</location>
        <topology evidence="1">Multi-pass membrane protein</topology>
    </subcellularLocation>
</comment>
<evidence type="ECO:0000259" key="8">
    <source>
        <dbReference type="Pfam" id="PF03176"/>
    </source>
</evidence>
<feature type="domain" description="Membrane transport protein MMPL" evidence="8">
    <location>
        <begin position="186"/>
        <end position="399"/>
    </location>
</feature>
<feature type="transmembrane region" description="Helical" evidence="7">
    <location>
        <begin position="246"/>
        <end position="265"/>
    </location>
</feature>
<feature type="transmembrane region" description="Helical" evidence="7">
    <location>
        <begin position="360"/>
        <end position="382"/>
    </location>
</feature>
<dbReference type="STRING" id="252474.B1A74_08355"/>
<evidence type="ECO:0000313" key="9">
    <source>
        <dbReference type="EMBL" id="OOC09977.1"/>
    </source>
</evidence>
<organism evidence="9 10">
    <name type="scientific">Thioalkalivibrio halophilus</name>
    <dbReference type="NCBI Taxonomy" id="252474"/>
    <lineage>
        <taxon>Bacteria</taxon>
        <taxon>Pseudomonadati</taxon>
        <taxon>Pseudomonadota</taxon>
        <taxon>Gammaproteobacteria</taxon>
        <taxon>Chromatiales</taxon>
        <taxon>Ectothiorhodospiraceae</taxon>
        <taxon>Thioalkalivibrio</taxon>
    </lineage>
</organism>
<evidence type="ECO:0000313" key="10">
    <source>
        <dbReference type="Proteomes" id="UP000189177"/>
    </source>
</evidence>
<keyword evidence="3 7" id="KW-0812">Transmembrane</keyword>
<keyword evidence="5 7" id="KW-0472">Membrane</keyword>
<dbReference type="SUPFAM" id="SSF82866">
    <property type="entry name" value="Multidrug efflux transporter AcrB transmembrane domain"/>
    <property type="match status" value="2"/>
</dbReference>
<feature type="transmembrane region" description="Helical" evidence="7">
    <location>
        <begin position="698"/>
        <end position="716"/>
    </location>
</feature>
<evidence type="ECO:0000256" key="1">
    <source>
        <dbReference type="ARBA" id="ARBA00004651"/>
    </source>
</evidence>
<accession>A0A1V2ZXX5</accession>
<dbReference type="RefSeq" id="WP_077244357.1">
    <property type="nucleotide sequence ID" value="NZ_MUZR01000028.1"/>
</dbReference>
<feature type="compositionally biased region" description="Pro residues" evidence="6">
    <location>
        <begin position="785"/>
        <end position="795"/>
    </location>
</feature>
<dbReference type="InterPro" id="IPR004869">
    <property type="entry name" value="MMPL_dom"/>
</dbReference>
<feature type="transmembrane region" description="Helical" evidence="7">
    <location>
        <begin position="672"/>
        <end position="692"/>
    </location>
</feature>
<evidence type="ECO:0000256" key="4">
    <source>
        <dbReference type="ARBA" id="ARBA00022989"/>
    </source>
</evidence>
<dbReference type="Proteomes" id="UP000189177">
    <property type="component" value="Unassembled WGS sequence"/>
</dbReference>
<evidence type="ECO:0000256" key="2">
    <source>
        <dbReference type="ARBA" id="ARBA00022475"/>
    </source>
</evidence>
<dbReference type="GO" id="GO:0005886">
    <property type="term" value="C:plasma membrane"/>
    <property type="evidence" value="ECO:0007669"/>
    <property type="project" value="UniProtKB-SubCell"/>
</dbReference>
<feature type="transmembrane region" description="Helical" evidence="7">
    <location>
        <begin position="272"/>
        <end position="293"/>
    </location>
</feature>
<keyword evidence="4 7" id="KW-1133">Transmembrane helix</keyword>
<comment type="caution">
    <text evidence="9">The sequence shown here is derived from an EMBL/GenBank/DDBJ whole genome shotgun (WGS) entry which is preliminary data.</text>
</comment>
<protein>
    <submittedName>
        <fullName evidence="9">Xanthomonadin transporter</fullName>
    </submittedName>
</protein>
<dbReference type="EMBL" id="MUZR01000028">
    <property type="protein sequence ID" value="OOC09977.1"/>
    <property type="molecule type" value="Genomic_DNA"/>
</dbReference>
<dbReference type="PANTHER" id="PTHR33406:SF13">
    <property type="entry name" value="MEMBRANE PROTEIN YDFJ"/>
    <property type="match status" value="1"/>
</dbReference>
<keyword evidence="2" id="KW-1003">Cell membrane</keyword>
<proteinExistence type="predicted"/>
<dbReference type="Pfam" id="PF03176">
    <property type="entry name" value="MMPL"/>
    <property type="match status" value="1"/>
</dbReference>
<feature type="transmembrane region" description="Helical" evidence="7">
    <location>
        <begin position="412"/>
        <end position="430"/>
    </location>
</feature>